<dbReference type="AlphaFoldDB" id="A0A3D8Y602"/>
<dbReference type="InterPro" id="IPR011006">
    <property type="entry name" value="CheY-like_superfamily"/>
</dbReference>
<dbReference type="InterPro" id="IPR007492">
    <property type="entry name" value="LytTR_DNA-bd_dom"/>
</dbReference>
<dbReference type="InterPro" id="IPR050595">
    <property type="entry name" value="Bact_response_regulator"/>
</dbReference>
<sequence length="252" mass="28019">MSTAINILIVENDILLATNIKLSLEKEGIGIAGIASNLENAVELMKRCDVDLALIDIELDGPEDGIITASELVRIKWIPIIYITGNTPLVIGDRIKRTFPAAFLQKPIRMKELQVQIEIALHNFNEGNLPSPSKIETEHIFLPTVNGLVSVKINEILYVKAERINAQLFLTQTESKRLHQNNGSAVLAFVNKGRIASRLPSQFFELSRSFLVNLSHVTRIDGATLYLQAHSIPIPDGRRKALLERLTVVKNS</sequence>
<dbReference type="Pfam" id="PF00072">
    <property type="entry name" value="Response_reg"/>
    <property type="match status" value="1"/>
</dbReference>
<evidence type="ECO:0000313" key="5">
    <source>
        <dbReference type="Proteomes" id="UP000256373"/>
    </source>
</evidence>
<name>A0A3D8Y602_9BACT</name>
<dbReference type="Pfam" id="PF04397">
    <property type="entry name" value="LytTR"/>
    <property type="match status" value="1"/>
</dbReference>
<dbReference type="InterPro" id="IPR001789">
    <property type="entry name" value="Sig_transdc_resp-reg_receiver"/>
</dbReference>
<feature type="modified residue" description="4-aspartylphosphate" evidence="2">
    <location>
        <position position="56"/>
    </location>
</feature>
<comment type="caution">
    <text evidence="4">The sequence shown here is derived from an EMBL/GenBank/DDBJ whole genome shotgun (WGS) entry which is preliminary data.</text>
</comment>
<dbReference type="Gene3D" id="2.40.50.1020">
    <property type="entry name" value="LytTr DNA-binding domain"/>
    <property type="match status" value="1"/>
</dbReference>
<proteinExistence type="predicted"/>
<evidence type="ECO:0000256" key="1">
    <source>
        <dbReference type="ARBA" id="ARBA00022553"/>
    </source>
</evidence>
<evidence type="ECO:0000256" key="2">
    <source>
        <dbReference type="PROSITE-ProRule" id="PRU00169"/>
    </source>
</evidence>
<evidence type="ECO:0000259" key="3">
    <source>
        <dbReference type="PROSITE" id="PS50110"/>
    </source>
</evidence>
<dbReference type="OrthoDB" id="1646880at2"/>
<feature type="domain" description="Response regulatory" evidence="3">
    <location>
        <begin position="6"/>
        <end position="121"/>
    </location>
</feature>
<organism evidence="4 5">
    <name type="scientific">Dyadobacter luteus</name>
    <dbReference type="NCBI Taxonomy" id="2259619"/>
    <lineage>
        <taxon>Bacteria</taxon>
        <taxon>Pseudomonadati</taxon>
        <taxon>Bacteroidota</taxon>
        <taxon>Cytophagia</taxon>
        <taxon>Cytophagales</taxon>
        <taxon>Spirosomataceae</taxon>
        <taxon>Dyadobacter</taxon>
    </lineage>
</organism>
<keyword evidence="1 2" id="KW-0597">Phosphoprotein</keyword>
<dbReference type="SUPFAM" id="SSF52172">
    <property type="entry name" value="CheY-like"/>
    <property type="match status" value="1"/>
</dbReference>
<dbReference type="Gene3D" id="3.40.50.2300">
    <property type="match status" value="1"/>
</dbReference>
<dbReference type="SMART" id="SM00850">
    <property type="entry name" value="LytTR"/>
    <property type="match status" value="1"/>
</dbReference>
<evidence type="ECO:0000313" key="4">
    <source>
        <dbReference type="EMBL" id="REA58098.1"/>
    </source>
</evidence>
<dbReference type="RefSeq" id="WP_115833137.1">
    <property type="nucleotide sequence ID" value="NZ_QNUL01000023.1"/>
</dbReference>
<gene>
    <name evidence="4" type="ORF">DSL64_22205</name>
</gene>
<dbReference type="EMBL" id="QNUL01000023">
    <property type="protein sequence ID" value="REA58098.1"/>
    <property type="molecule type" value="Genomic_DNA"/>
</dbReference>
<dbReference type="PANTHER" id="PTHR44591:SF24">
    <property type="entry name" value="PROTEIN-GLUTAMATE METHYLESTERASE_PROTEIN-GLUTAMINE GLUTAMINASE 1"/>
    <property type="match status" value="1"/>
</dbReference>
<accession>A0A3D8Y602</accession>
<dbReference type="Proteomes" id="UP000256373">
    <property type="component" value="Unassembled WGS sequence"/>
</dbReference>
<dbReference type="GO" id="GO:0003677">
    <property type="term" value="F:DNA binding"/>
    <property type="evidence" value="ECO:0007669"/>
    <property type="project" value="InterPro"/>
</dbReference>
<dbReference type="PANTHER" id="PTHR44591">
    <property type="entry name" value="STRESS RESPONSE REGULATOR PROTEIN 1"/>
    <property type="match status" value="1"/>
</dbReference>
<dbReference type="PROSITE" id="PS50110">
    <property type="entry name" value="RESPONSE_REGULATORY"/>
    <property type="match status" value="1"/>
</dbReference>
<dbReference type="SMART" id="SM00448">
    <property type="entry name" value="REC"/>
    <property type="match status" value="1"/>
</dbReference>
<keyword evidence="5" id="KW-1185">Reference proteome</keyword>
<reference evidence="4 5" key="1">
    <citation type="submission" date="2018-07" db="EMBL/GenBank/DDBJ databases">
        <title>Dyadobacter roseus sp. nov., isolated from rose rhizosphere soil.</title>
        <authorList>
            <person name="Chen L."/>
        </authorList>
    </citation>
    <scope>NUCLEOTIDE SEQUENCE [LARGE SCALE GENOMIC DNA]</scope>
    <source>
        <strain evidence="4 5">RS19</strain>
    </source>
</reference>
<dbReference type="GO" id="GO:0000160">
    <property type="term" value="P:phosphorelay signal transduction system"/>
    <property type="evidence" value="ECO:0007669"/>
    <property type="project" value="InterPro"/>
</dbReference>
<protein>
    <recommendedName>
        <fullName evidence="3">Response regulatory domain-containing protein</fullName>
    </recommendedName>
</protein>